<evidence type="ECO:0000313" key="12">
    <source>
        <dbReference type="EMBL" id="KAJ8945339.1"/>
    </source>
</evidence>
<evidence type="ECO:0000256" key="4">
    <source>
        <dbReference type="ARBA" id="ARBA00022574"/>
    </source>
</evidence>
<comment type="caution">
    <text evidence="12">The sequence shown here is derived from an EMBL/GenBank/DDBJ whole genome shotgun (WGS) entry which is preliminary data.</text>
</comment>
<dbReference type="PANTHER" id="PTHR13720">
    <property type="entry name" value="WD-40 REPEAT PROTEIN"/>
    <property type="match status" value="1"/>
</dbReference>
<dbReference type="InterPro" id="IPR050630">
    <property type="entry name" value="WD_repeat_EMAP"/>
</dbReference>
<evidence type="ECO:0000256" key="5">
    <source>
        <dbReference type="ARBA" id="ARBA00022737"/>
    </source>
</evidence>
<name>A0AAV8Y323_9CUCU</name>
<sequence length="472" mass="52758">MVIVWDFERRALLSQYEHHKVRVEAVAFRKTTSMSSRWAAATASRAGDGRPGDDEEGACFVTAGDSHLALWRINRDARNVKPVDVSMSKLRRVIMCLDINERDEASEAEHSQNLRIVWELSECRSNYDFFVSFAEYTQCLGPALDDRYHPFCYCGTSTGDVLKIRLNYHHDDGGVGSCQAAYSCRFYGALNEKKLPRGTVDLYEAARKLDGTSKRWAKSGIGSKPLKVCRWSVNGYFDNLFLNSDLSIRLGRYIVLFHRIRSIRLLFSGLLIIGGGDGTVELVEETAGRAPEIEHVKMPSIPALRVHKSTNVNTTVTSIQLMGEDIILVATISSEIYSIRMDNFVAELIVTCHTSTIYDIAFPHNFSAVFATASKNDVRVWSMDTMQELLRIRVENFSCSSLVFAHDGKSILTGWSDGIIRSFTPLTGRLIYAILNAHNKGVSVLTAASLGRNIVSGGCEGQVRLWEVSPYR</sequence>
<evidence type="ECO:0000256" key="3">
    <source>
        <dbReference type="ARBA" id="ARBA00022490"/>
    </source>
</evidence>
<dbReference type="AlphaFoldDB" id="A0AAV8Y323"/>
<reference evidence="12" key="1">
    <citation type="journal article" date="2023" name="Insect Mol. Biol.">
        <title>Genome sequencing provides insights into the evolution of gene families encoding plant cell wall-degrading enzymes in longhorned beetles.</title>
        <authorList>
            <person name="Shin N.R."/>
            <person name="Okamura Y."/>
            <person name="Kirsch R."/>
            <person name="Pauchet Y."/>
        </authorList>
    </citation>
    <scope>NUCLEOTIDE SEQUENCE</scope>
    <source>
        <strain evidence="12">AMC_N1</strain>
    </source>
</reference>
<feature type="repeat" description="WD" evidence="11">
    <location>
        <begin position="350"/>
        <end position="391"/>
    </location>
</feature>
<organism evidence="12 13">
    <name type="scientific">Aromia moschata</name>
    <dbReference type="NCBI Taxonomy" id="1265417"/>
    <lineage>
        <taxon>Eukaryota</taxon>
        <taxon>Metazoa</taxon>
        <taxon>Ecdysozoa</taxon>
        <taxon>Arthropoda</taxon>
        <taxon>Hexapoda</taxon>
        <taxon>Insecta</taxon>
        <taxon>Pterygota</taxon>
        <taxon>Neoptera</taxon>
        <taxon>Endopterygota</taxon>
        <taxon>Coleoptera</taxon>
        <taxon>Polyphaga</taxon>
        <taxon>Cucujiformia</taxon>
        <taxon>Chrysomeloidea</taxon>
        <taxon>Cerambycidae</taxon>
        <taxon>Cerambycinae</taxon>
        <taxon>Callichromatini</taxon>
        <taxon>Aromia</taxon>
    </lineage>
</organism>
<evidence type="ECO:0000256" key="8">
    <source>
        <dbReference type="ARBA" id="ARBA00029552"/>
    </source>
</evidence>
<comment type="subcellular location">
    <subcellularLocation>
        <location evidence="1">Cell projection</location>
        <location evidence="1">Cilium</location>
        <location evidence="1">Flagellum</location>
    </subcellularLocation>
    <subcellularLocation>
        <location evidence="2">Cytoplasm</location>
    </subcellularLocation>
</comment>
<dbReference type="PROSITE" id="PS50294">
    <property type="entry name" value="WD_REPEATS_REGION"/>
    <property type="match status" value="1"/>
</dbReference>
<evidence type="ECO:0000256" key="7">
    <source>
        <dbReference type="ARBA" id="ARBA00029456"/>
    </source>
</evidence>
<keyword evidence="6" id="KW-0282">Flagellum</keyword>
<keyword evidence="3" id="KW-0963">Cytoplasm</keyword>
<evidence type="ECO:0000313" key="13">
    <source>
        <dbReference type="Proteomes" id="UP001162162"/>
    </source>
</evidence>
<keyword evidence="5" id="KW-0677">Repeat</keyword>
<dbReference type="Pfam" id="PF00400">
    <property type="entry name" value="WD40"/>
    <property type="match status" value="2"/>
</dbReference>
<dbReference type="Proteomes" id="UP001162162">
    <property type="component" value="Unassembled WGS sequence"/>
</dbReference>
<dbReference type="SUPFAM" id="SSF50978">
    <property type="entry name" value="WD40 repeat-like"/>
    <property type="match status" value="1"/>
</dbReference>
<evidence type="ECO:0000256" key="2">
    <source>
        <dbReference type="ARBA" id="ARBA00004496"/>
    </source>
</evidence>
<evidence type="ECO:0000256" key="10">
    <source>
        <dbReference type="ARBA" id="ARBA00047117"/>
    </source>
</evidence>
<dbReference type="PROSITE" id="PS50082">
    <property type="entry name" value="WD_REPEATS_2"/>
    <property type="match status" value="2"/>
</dbReference>
<evidence type="ECO:0000256" key="11">
    <source>
        <dbReference type="PROSITE-ProRule" id="PRU00221"/>
    </source>
</evidence>
<evidence type="ECO:0000256" key="9">
    <source>
        <dbReference type="ARBA" id="ARBA00046056"/>
    </source>
</evidence>
<dbReference type="InterPro" id="IPR001680">
    <property type="entry name" value="WD40_rpt"/>
</dbReference>
<dbReference type="GO" id="GO:0005930">
    <property type="term" value="C:axoneme"/>
    <property type="evidence" value="ECO:0007669"/>
    <property type="project" value="UniProtKB-ARBA"/>
</dbReference>
<keyword evidence="6" id="KW-0966">Cell projection</keyword>
<keyword evidence="6" id="KW-0969">Cilium</keyword>
<evidence type="ECO:0000256" key="1">
    <source>
        <dbReference type="ARBA" id="ARBA00004230"/>
    </source>
</evidence>
<dbReference type="Gene3D" id="2.130.10.10">
    <property type="entry name" value="YVTN repeat-like/Quinoprotein amine dehydrogenase"/>
    <property type="match status" value="1"/>
</dbReference>
<gene>
    <name evidence="12" type="ORF">NQ318_009734</name>
</gene>
<dbReference type="GO" id="GO:0031514">
    <property type="term" value="C:motile cilium"/>
    <property type="evidence" value="ECO:0007669"/>
    <property type="project" value="UniProtKB-SubCell"/>
</dbReference>
<comment type="function">
    <text evidence="9">Microtubule inner protein (MIP) part of the dynein-decorated doublet microtubules (DMTs) in cilia axoneme. Important for proper ciliary and flagellar beating. May act in cooperation with CFAP45 and axonemal dynein subunit DNAH11. May play a role in cell growth and/or survival.</text>
</comment>
<dbReference type="SMART" id="SM00320">
    <property type="entry name" value="WD40"/>
    <property type="match status" value="5"/>
</dbReference>
<keyword evidence="4 11" id="KW-0853">WD repeat</keyword>
<dbReference type="PANTHER" id="PTHR13720:SF14">
    <property type="entry name" value="CILIA- AND FLAGELLA-ASSOCIATED PROTEIN 52"/>
    <property type="match status" value="1"/>
</dbReference>
<dbReference type="EMBL" id="JAPWTK010000219">
    <property type="protein sequence ID" value="KAJ8945339.1"/>
    <property type="molecule type" value="Genomic_DNA"/>
</dbReference>
<dbReference type="InterPro" id="IPR015943">
    <property type="entry name" value="WD40/YVTN_repeat-like_dom_sf"/>
</dbReference>
<comment type="similarity">
    <text evidence="7">Belongs to the CFAP52 family.</text>
</comment>
<evidence type="ECO:0000256" key="6">
    <source>
        <dbReference type="ARBA" id="ARBA00022846"/>
    </source>
</evidence>
<feature type="repeat" description="WD" evidence="11">
    <location>
        <begin position="435"/>
        <end position="472"/>
    </location>
</feature>
<keyword evidence="13" id="KW-1185">Reference proteome</keyword>
<accession>A0AAV8Y323</accession>
<protein>
    <recommendedName>
        <fullName evidence="8">Cilia- and flagella-associated protein 52</fullName>
    </recommendedName>
</protein>
<dbReference type="InterPro" id="IPR036322">
    <property type="entry name" value="WD40_repeat_dom_sf"/>
</dbReference>
<proteinExistence type="inferred from homology"/>
<comment type="subunit">
    <text evidence="10">Microtubule inner protein component of sperm flagellar doublet microtubules. Interacts with BRCA2. Interacts with the CCT chaperonin complex. Interacts with HSP70. Interacts with AK8. Interacts with CFAP45. Interacts with DNAI1. Interacts with IQDC.</text>
</comment>